<name>A0A0G0P201_9BACT</name>
<dbReference type="EMBL" id="LBVU01000003">
    <property type="protein sequence ID" value="KKQ92104.1"/>
    <property type="molecule type" value="Genomic_DNA"/>
</dbReference>
<gene>
    <name evidence="1" type="ORF">UT17_C0003G0127</name>
</gene>
<protein>
    <submittedName>
        <fullName evidence="1">Uncharacterized protein</fullName>
    </submittedName>
</protein>
<dbReference type="Proteomes" id="UP000034774">
    <property type="component" value="Unassembled WGS sequence"/>
</dbReference>
<evidence type="ECO:0000313" key="1">
    <source>
        <dbReference type="EMBL" id="KKQ92104.1"/>
    </source>
</evidence>
<proteinExistence type="predicted"/>
<organism evidence="1 2">
    <name type="scientific">Candidatus Woesebacteria bacterium GW2011_GWB1_39_10</name>
    <dbReference type="NCBI Taxonomy" id="1618572"/>
    <lineage>
        <taxon>Bacteria</taxon>
        <taxon>Candidatus Woeseibacteriota</taxon>
    </lineage>
</organism>
<sequence length="185" mass="20448">MAIGTPGANDMGATLEVEFASARGIGADILNTARARSEFRVVQDRPNILFLEPEKFFREYVDALNYKGKIGPESIEEARKASLGLSVEAALQIIEAKSYKKQFVEDTESLADINRMLGRSVKFVENISLNEPDLLIAVVGEISKRRGSEIFAGETAIAWANENLVKAKQRIDKKIEAIEAIDRGY</sequence>
<reference evidence="1 2" key="1">
    <citation type="journal article" date="2015" name="Nature">
        <title>rRNA introns, odd ribosomes, and small enigmatic genomes across a large radiation of phyla.</title>
        <authorList>
            <person name="Brown C.T."/>
            <person name="Hug L.A."/>
            <person name="Thomas B.C."/>
            <person name="Sharon I."/>
            <person name="Castelle C.J."/>
            <person name="Singh A."/>
            <person name="Wilkins M.J."/>
            <person name="Williams K.H."/>
            <person name="Banfield J.F."/>
        </authorList>
    </citation>
    <scope>NUCLEOTIDE SEQUENCE [LARGE SCALE GENOMIC DNA]</scope>
</reference>
<accession>A0A0G0P201</accession>
<evidence type="ECO:0000313" key="2">
    <source>
        <dbReference type="Proteomes" id="UP000034774"/>
    </source>
</evidence>
<comment type="caution">
    <text evidence="1">The sequence shown here is derived from an EMBL/GenBank/DDBJ whole genome shotgun (WGS) entry which is preliminary data.</text>
</comment>
<dbReference type="AlphaFoldDB" id="A0A0G0P201"/>
<dbReference type="STRING" id="1618572.UT17_C0003G0127"/>